<dbReference type="InterPro" id="IPR021109">
    <property type="entry name" value="Peptidase_aspartic_dom_sf"/>
</dbReference>
<keyword evidence="2" id="KW-0808">Transferase</keyword>
<dbReference type="AlphaFoldDB" id="A0A6L2JD46"/>
<dbReference type="Gene3D" id="2.40.70.10">
    <property type="entry name" value="Acid Proteases"/>
    <property type="match status" value="1"/>
</dbReference>
<feature type="compositionally biased region" description="Basic and acidic residues" evidence="1">
    <location>
        <begin position="543"/>
        <end position="554"/>
    </location>
</feature>
<reference evidence="2" key="1">
    <citation type="journal article" date="2019" name="Sci. Rep.">
        <title>Draft genome of Tanacetum cinerariifolium, the natural source of mosquito coil.</title>
        <authorList>
            <person name="Yamashiro T."/>
            <person name="Shiraishi A."/>
            <person name="Satake H."/>
            <person name="Nakayama K."/>
        </authorList>
    </citation>
    <scope>NUCLEOTIDE SEQUENCE</scope>
</reference>
<dbReference type="PANTHER" id="PTHR33067">
    <property type="entry name" value="RNA-DIRECTED DNA POLYMERASE-RELATED"/>
    <property type="match status" value="1"/>
</dbReference>
<evidence type="ECO:0000313" key="2">
    <source>
        <dbReference type="EMBL" id="GEU34841.1"/>
    </source>
</evidence>
<keyword evidence="2" id="KW-0548">Nucleotidyltransferase</keyword>
<name>A0A6L2JD46_TANCI</name>
<protein>
    <submittedName>
        <fullName evidence="2">Reverse transcriptase domain-containing protein</fullName>
    </submittedName>
</protein>
<dbReference type="CDD" id="cd00303">
    <property type="entry name" value="retropepsin_like"/>
    <property type="match status" value="1"/>
</dbReference>
<organism evidence="2">
    <name type="scientific">Tanacetum cinerariifolium</name>
    <name type="common">Dalmatian daisy</name>
    <name type="synonym">Chrysanthemum cinerariifolium</name>
    <dbReference type="NCBI Taxonomy" id="118510"/>
    <lineage>
        <taxon>Eukaryota</taxon>
        <taxon>Viridiplantae</taxon>
        <taxon>Streptophyta</taxon>
        <taxon>Embryophyta</taxon>
        <taxon>Tracheophyta</taxon>
        <taxon>Spermatophyta</taxon>
        <taxon>Magnoliopsida</taxon>
        <taxon>eudicotyledons</taxon>
        <taxon>Gunneridae</taxon>
        <taxon>Pentapetalae</taxon>
        <taxon>asterids</taxon>
        <taxon>campanulids</taxon>
        <taxon>Asterales</taxon>
        <taxon>Asteraceae</taxon>
        <taxon>Asteroideae</taxon>
        <taxon>Anthemideae</taxon>
        <taxon>Anthemidinae</taxon>
        <taxon>Tanacetum</taxon>
    </lineage>
</organism>
<feature type="region of interest" description="Disordered" evidence="1">
    <location>
        <begin position="82"/>
        <end position="101"/>
    </location>
</feature>
<dbReference type="GO" id="GO:0003964">
    <property type="term" value="F:RNA-directed DNA polymerase activity"/>
    <property type="evidence" value="ECO:0007669"/>
    <property type="project" value="UniProtKB-KW"/>
</dbReference>
<sequence length="889" mass="100939">MNDVSLKAMQNQIDMMKNELRNDMKTSIQTSLSNHTNEIKNIRASLLQMNIAFTSGSGSLLGNTVANPKGELKAITTRSRLVTDGPTVPTPSKSITQEEDECVEETYTNPDLAEYTIKVPPHPVQKPKPLVQRHFVLHTRDYPPPNIPYPSRMLKQKQQEKDDIQIQKFLNMFKQLHLNITLAEALVLMPKYQKMLKALFSNKEKLQELANTPLNEKCSAIILKKLPEKLGDPGKFLILCGFSELKCKALADLGASINLMPLSVCKKLGLPDLIPTRMTLELANRAICTPDGIARDVFVPVGKPFLRTARALIDVHVNLINIFNVPSKDFLKVLVSNKQSGNPTFSHHKEITSPKVTHEIHNSKGCNFLSEELPDIDSFNDIHPHFDDNPLSGSTIYSSNSLLEEFTDELALITYPLDYDDNLTCDIESNLREIEFLLYQGKDSDIKDSIDQTDLANRDDLFVDPTPEMFTDEHAPDYSIPPRFDVCDDDFLEIESDADNFYDDHFDSKVEKIKESELLIDQLDLPCDIFPHSEYDSSASQDFSRDDDLPSPNNEDKVFNPGIQIQEKSVTIITLVAQEKKIAISYASLVFEDVDPLFYEPLVFKEVPNSMRLLPFSFENEEKVFKPRIYTTEKIPIYYDDDDDEESSTPLRDIIIYELPSCIAITPVLSTKETKDSLITGDEHLDTIPDKESDEFIMSSVENLVPNPSEFEDLSNIRRECDVPVCDDFTTFSNLLFDTDDNFSSSDDKSFYDEDIPKKIYSNPLFDDEIIYIKIDPHHFNYESDLIESLLNQDSSIISSSKIDSLLDKFAGELIFLKLIPPGINEAECDPEEEMCLIEKLWYDNLSPRPPEEINCENSDAVIESFSPSPILVEDSDTLYGGDRFVSYF</sequence>
<dbReference type="EMBL" id="BKCJ010000624">
    <property type="protein sequence ID" value="GEU34841.1"/>
    <property type="molecule type" value="Genomic_DNA"/>
</dbReference>
<feature type="region of interest" description="Disordered" evidence="1">
    <location>
        <begin position="535"/>
        <end position="554"/>
    </location>
</feature>
<dbReference type="PANTHER" id="PTHR33067:SF35">
    <property type="entry name" value="ASPARTIC PEPTIDASE DDI1-TYPE DOMAIN-CONTAINING PROTEIN"/>
    <property type="match status" value="1"/>
</dbReference>
<proteinExistence type="predicted"/>
<keyword evidence="2" id="KW-0695">RNA-directed DNA polymerase</keyword>
<comment type="caution">
    <text evidence="2">The sequence shown here is derived from an EMBL/GenBank/DDBJ whole genome shotgun (WGS) entry which is preliminary data.</text>
</comment>
<evidence type="ECO:0000256" key="1">
    <source>
        <dbReference type="SAM" id="MobiDB-lite"/>
    </source>
</evidence>
<gene>
    <name evidence="2" type="ORF">Tci_006819</name>
</gene>
<accession>A0A6L2JD46</accession>